<dbReference type="Gene3D" id="3.40.462.10">
    <property type="entry name" value="FAD-linked oxidases, C-terminal domain"/>
    <property type="match status" value="1"/>
</dbReference>
<dbReference type="SUPFAM" id="SSF55103">
    <property type="entry name" value="FAD-linked oxidases, C-terminal domain"/>
    <property type="match status" value="1"/>
</dbReference>
<evidence type="ECO:0000313" key="6">
    <source>
        <dbReference type="Proteomes" id="UP001231189"/>
    </source>
</evidence>
<dbReference type="InterPro" id="IPR015345">
    <property type="entry name" value="Cytokinin_DH_FAD/cytokin-bd"/>
</dbReference>
<gene>
    <name evidence="5" type="ORF">QYE76_050884</name>
</gene>
<evidence type="ECO:0000313" key="5">
    <source>
        <dbReference type="EMBL" id="KAK1662725.1"/>
    </source>
</evidence>
<comment type="caution">
    <text evidence="5">The sequence shown here is derived from an EMBL/GenBank/DDBJ whole genome shotgun (WGS) entry which is preliminary data.</text>
</comment>
<keyword evidence="2" id="KW-0285">Flavoprotein</keyword>
<dbReference type="InterPro" id="IPR016167">
    <property type="entry name" value="FAD-bd_PCMH_sub1"/>
</dbReference>
<dbReference type="Proteomes" id="UP001231189">
    <property type="component" value="Unassembled WGS sequence"/>
</dbReference>
<organism evidence="5 6">
    <name type="scientific">Lolium multiflorum</name>
    <name type="common">Italian ryegrass</name>
    <name type="synonym">Lolium perenne subsp. multiflorum</name>
    <dbReference type="NCBI Taxonomy" id="4521"/>
    <lineage>
        <taxon>Eukaryota</taxon>
        <taxon>Viridiplantae</taxon>
        <taxon>Streptophyta</taxon>
        <taxon>Embryophyta</taxon>
        <taxon>Tracheophyta</taxon>
        <taxon>Spermatophyta</taxon>
        <taxon>Magnoliopsida</taxon>
        <taxon>Liliopsida</taxon>
        <taxon>Poales</taxon>
        <taxon>Poaceae</taxon>
        <taxon>BOP clade</taxon>
        <taxon>Pooideae</taxon>
        <taxon>Poodae</taxon>
        <taxon>Poeae</taxon>
        <taxon>Poeae Chloroplast Group 2 (Poeae type)</taxon>
        <taxon>Loliodinae</taxon>
        <taxon>Loliinae</taxon>
        <taxon>Lolium</taxon>
    </lineage>
</organism>
<dbReference type="EMBL" id="JAUUTY010000003">
    <property type="protein sequence ID" value="KAK1662725.1"/>
    <property type="molecule type" value="Genomic_DNA"/>
</dbReference>
<evidence type="ECO:0000256" key="1">
    <source>
        <dbReference type="ARBA" id="ARBA00001974"/>
    </source>
</evidence>
<keyword evidence="6" id="KW-1185">Reference proteome</keyword>
<dbReference type="Gene3D" id="3.30.43.10">
    <property type="entry name" value="Uridine Diphospho-n-acetylenolpyruvylglucosamine Reductase, domain 2"/>
    <property type="match status" value="1"/>
</dbReference>
<dbReference type="GO" id="GO:0019139">
    <property type="term" value="F:cytokinin dehydrogenase activity"/>
    <property type="evidence" value="ECO:0007669"/>
    <property type="project" value="InterPro"/>
</dbReference>
<keyword evidence="3" id="KW-0274">FAD</keyword>
<comment type="cofactor">
    <cofactor evidence="1">
        <name>FAD</name>
        <dbReference type="ChEBI" id="CHEBI:57692"/>
    </cofactor>
</comment>
<feature type="domain" description="Cytokinin dehydrogenase 1 FAD/cytokinin binding" evidence="4">
    <location>
        <begin position="2"/>
        <end position="69"/>
    </location>
</feature>
<protein>
    <recommendedName>
        <fullName evidence="4">Cytokinin dehydrogenase 1 FAD/cytokinin binding domain-containing protein</fullName>
    </recommendedName>
</protein>
<name>A0AAD8WK08_LOLMU</name>
<evidence type="ECO:0000256" key="2">
    <source>
        <dbReference type="ARBA" id="ARBA00022630"/>
    </source>
</evidence>
<dbReference type="InterPro" id="IPR016170">
    <property type="entry name" value="Cytok_DH_C_sf"/>
</dbReference>
<dbReference type="GO" id="GO:0009690">
    <property type="term" value="P:cytokinin metabolic process"/>
    <property type="evidence" value="ECO:0007669"/>
    <property type="project" value="InterPro"/>
</dbReference>
<dbReference type="AlphaFoldDB" id="A0AAD8WK08"/>
<dbReference type="Pfam" id="PF09265">
    <property type="entry name" value="Cytokin-bind"/>
    <property type="match status" value="1"/>
</dbReference>
<reference evidence="5" key="1">
    <citation type="submission" date="2023-07" db="EMBL/GenBank/DDBJ databases">
        <title>A chromosome-level genome assembly of Lolium multiflorum.</title>
        <authorList>
            <person name="Chen Y."/>
            <person name="Copetti D."/>
            <person name="Kolliker R."/>
            <person name="Studer B."/>
        </authorList>
    </citation>
    <scope>NUCLEOTIDE SEQUENCE</scope>
    <source>
        <strain evidence="5">02402/16</strain>
        <tissue evidence="5">Leaf</tissue>
    </source>
</reference>
<dbReference type="GO" id="GO:0050660">
    <property type="term" value="F:flavin adenine dinucleotide binding"/>
    <property type="evidence" value="ECO:0007669"/>
    <property type="project" value="InterPro"/>
</dbReference>
<evidence type="ECO:0000256" key="3">
    <source>
        <dbReference type="ARBA" id="ARBA00022827"/>
    </source>
</evidence>
<dbReference type="InterPro" id="IPR016164">
    <property type="entry name" value="FAD-linked_Oxase-like_C"/>
</dbReference>
<sequence length="74" mass="8734">MLRRLEEQNEEIMRFCEEAGIPCVQCLPYYAGQDGWEKKHFGPAKCARFVARKEKYDPMAIMYRGQRIFMSPLA</sequence>
<proteinExistence type="predicted"/>
<evidence type="ECO:0000259" key="4">
    <source>
        <dbReference type="Pfam" id="PF09265"/>
    </source>
</evidence>
<accession>A0AAD8WK08</accession>